<sequence>MATSIQRQRGDLPRLNIPPVPASLALQQPGMHPLYSPALPTSLQQGFHPPLPLPGHGAMQTPMQPFFNPVQMIPPGAPGRMGHRVGQQSMNFNMGNMGSVAQLAAAGIHPPNGFPITPMGGHFPRQSMAGFPVGMPAPHNPFPNRNRRQLSIGGPPKAVLGGPQRKLSPNPPPSSGVISTGVSGSTTPLGPPPNSAPTVKVKKHIVNLPKETIPSDEEGVPAIKAEFARVPLKPEEVVDITELWYPELMTCEEFPPEDFRHLIPPTVDVFLPGKVLIVGSVVFHF</sequence>
<dbReference type="EMBL" id="JANVFS010000039">
    <property type="protein sequence ID" value="KAJ4467994.1"/>
    <property type="molecule type" value="Genomic_DNA"/>
</dbReference>
<name>A0A9W8ZX94_9AGAR</name>
<organism evidence="2 3">
    <name type="scientific">Lentinula lateritia</name>
    <dbReference type="NCBI Taxonomy" id="40482"/>
    <lineage>
        <taxon>Eukaryota</taxon>
        <taxon>Fungi</taxon>
        <taxon>Dikarya</taxon>
        <taxon>Basidiomycota</taxon>
        <taxon>Agaricomycotina</taxon>
        <taxon>Agaricomycetes</taxon>
        <taxon>Agaricomycetidae</taxon>
        <taxon>Agaricales</taxon>
        <taxon>Marasmiineae</taxon>
        <taxon>Omphalotaceae</taxon>
        <taxon>Lentinula</taxon>
    </lineage>
</organism>
<feature type="region of interest" description="Disordered" evidence="1">
    <location>
        <begin position="136"/>
        <end position="198"/>
    </location>
</feature>
<reference evidence="2" key="1">
    <citation type="submission" date="2022-08" db="EMBL/GenBank/DDBJ databases">
        <authorList>
            <consortium name="DOE Joint Genome Institute"/>
            <person name="Min B."/>
            <person name="Riley R."/>
            <person name="Sierra-Patev S."/>
            <person name="Naranjo-Ortiz M."/>
            <person name="Looney B."/>
            <person name="Konkel Z."/>
            <person name="Slot J.C."/>
            <person name="Sakamoto Y."/>
            <person name="Steenwyk J.L."/>
            <person name="Rokas A."/>
            <person name="Carro J."/>
            <person name="Camarero S."/>
            <person name="Ferreira P."/>
            <person name="Molpeceres G."/>
            <person name="Ruiz-Duenas F.J."/>
            <person name="Serrano A."/>
            <person name="Henrissat B."/>
            <person name="Drula E."/>
            <person name="Hughes K.W."/>
            <person name="Mata J.L."/>
            <person name="Ishikawa N.K."/>
            <person name="Vargas-Isla R."/>
            <person name="Ushijima S."/>
            <person name="Smith C.A."/>
            <person name="Ahrendt S."/>
            <person name="Andreopoulos W."/>
            <person name="He G."/>
            <person name="Labutti K."/>
            <person name="Lipzen A."/>
            <person name="Ng V."/>
            <person name="Sandor L."/>
            <person name="Barry K."/>
            <person name="Martinez A.T."/>
            <person name="Xiao Y."/>
            <person name="Gibbons J.G."/>
            <person name="Terashima K."/>
            <person name="Hibbett D.S."/>
            <person name="Grigoriev I.V."/>
        </authorList>
    </citation>
    <scope>NUCLEOTIDE SEQUENCE</scope>
    <source>
        <strain evidence="2">Sp2 HRB7682 ss15</strain>
    </source>
</reference>
<proteinExistence type="predicted"/>
<dbReference type="AlphaFoldDB" id="A0A9W8ZX94"/>
<feature type="compositionally biased region" description="Low complexity" evidence="1">
    <location>
        <begin position="175"/>
        <end position="188"/>
    </location>
</feature>
<gene>
    <name evidence="2" type="ORF">C8J55DRAFT_525405</name>
</gene>
<protein>
    <submittedName>
        <fullName evidence="2">Uncharacterized protein</fullName>
    </submittedName>
</protein>
<evidence type="ECO:0000313" key="2">
    <source>
        <dbReference type="EMBL" id="KAJ4467994.1"/>
    </source>
</evidence>
<dbReference type="Proteomes" id="UP001150238">
    <property type="component" value="Unassembled WGS sequence"/>
</dbReference>
<comment type="caution">
    <text evidence="2">The sequence shown here is derived from an EMBL/GenBank/DDBJ whole genome shotgun (WGS) entry which is preliminary data.</text>
</comment>
<evidence type="ECO:0000313" key="3">
    <source>
        <dbReference type="Proteomes" id="UP001150238"/>
    </source>
</evidence>
<accession>A0A9W8ZX94</accession>
<evidence type="ECO:0000256" key="1">
    <source>
        <dbReference type="SAM" id="MobiDB-lite"/>
    </source>
</evidence>
<reference evidence="2" key="2">
    <citation type="journal article" date="2023" name="Proc. Natl. Acad. Sci. U.S.A.">
        <title>A global phylogenomic analysis of the shiitake genus Lentinula.</title>
        <authorList>
            <person name="Sierra-Patev S."/>
            <person name="Min B."/>
            <person name="Naranjo-Ortiz M."/>
            <person name="Looney B."/>
            <person name="Konkel Z."/>
            <person name="Slot J.C."/>
            <person name="Sakamoto Y."/>
            <person name="Steenwyk J.L."/>
            <person name="Rokas A."/>
            <person name="Carro J."/>
            <person name="Camarero S."/>
            <person name="Ferreira P."/>
            <person name="Molpeceres G."/>
            <person name="Ruiz-Duenas F.J."/>
            <person name="Serrano A."/>
            <person name="Henrissat B."/>
            <person name="Drula E."/>
            <person name="Hughes K.W."/>
            <person name="Mata J.L."/>
            <person name="Ishikawa N.K."/>
            <person name="Vargas-Isla R."/>
            <person name="Ushijima S."/>
            <person name="Smith C.A."/>
            <person name="Donoghue J."/>
            <person name="Ahrendt S."/>
            <person name="Andreopoulos W."/>
            <person name="He G."/>
            <person name="LaButti K."/>
            <person name="Lipzen A."/>
            <person name="Ng V."/>
            <person name="Riley R."/>
            <person name="Sandor L."/>
            <person name="Barry K."/>
            <person name="Martinez A.T."/>
            <person name="Xiao Y."/>
            <person name="Gibbons J.G."/>
            <person name="Terashima K."/>
            <person name="Grigoriev I.V."/>
            <person name="Hibbett D."/>
        </authorList>
    </citation>
    <scope>NUCLEOTIDE SEQUENCE</scope>
    <source>
        <strain evidence="2">Sp2 HRB7682 ss15</strain>
    </source>
</reference>